<dbReference type="RefSeq" id="WP_042290292.1">
    <property type="nucleotide sequence ID" value="NZ_CABLBY010000010.1"/>
</dbReference>
<dbReference type="Pfam" id="PF11392">
    <property type="entry name" value="AllH"/>
    <property type="match status" value="1"/>
</dbReference>
<evidence type="ECO:0000313" key="1">
    <source>
        <dbReference type="EMBL" id="MBJ8381440.1"/>
    </source>
</evidence>
<evidence type="ECO:0000313" key="2">
    <source>
        <dbReference type="Proteomes" id="UP000746649"/>
    </source>
</evidence>
<name>A0ABS0ZRI6_9ENTR</name>
<comment type="caution">
    <text evidence="1">The sequence shown here is derived from an EMBL/GenBank/DDBJ whole genome shotgun (WGS) entry which is preliminary data.</text>
</comment>
<reference evidence="1 2" key="1">
    <citation type="submission" date="2020-11" db="EMBL/GenBank/DDBJ databases">
        <title>Enhanced detection system for hospital associated transmission using whole genome sequencing surveillance.</title>
        <authorList>
            <person name="Harrison L.H."/>
            <person name="Van Tyne D."/>
            <person name="Marsh J.W."/>
            <person name="Griffith M.P."/>
            <person name="Snyder D.J."/>
            <person name="Cooper V.S."/>
            <person name="Mustapha M."/>
        </authorList>
    </citation>
    <scope>NUCLEOTIDE SEQUENCE [LARGE SCALE GENOMIC DNA]</scope>
    <source>
        <strain evidence="1 2">CB00117</strain>
    </source>
</reference>
<accession>A0ABS0ZRI6</accession>
<dbReference type="InterPro" id="IPR021530">
    <property type="entry name" value="AllH-like"/>
</dbReference>
<dbReference type="EMBL" id="JADWND010000004">
    <property type="protein sequence ID" value="MBJ8381440.1"/>
    <property type="molecule type" value="Genomic_DNA"/>
</dbReference>
<organism evidence="1 2">
    <name type="scientific">Citrobacter sedlakii</name>
    <dbReference type="NCBI Taxonomy" id="67826"/>
    <lineage>
        <taxon>Bacteria</taxon>
        <taxon>Pseudomonadati</taxon>
        <taxon>Pseudomonadota</taxon>
        <taxon>Gammaproteobacteria</taxon>
        <taxon>Enterobacterales</taxon>
        <taxon>Enterobacteriaceae</taxon>
        <taxon>Citrobacter</taxon>
        <taxon>Citrobacter freundii complex</taxon>
    </lineage>
</organism>
<keyword evidence="2" id="KW-1185">Reference proteome</keyword>
<sequence>MVTFNALASAGLNRLPDGEWLLHSRFSQAINFIHAGGELLTLYRYGKGMGPSGVLLADDVFSRCAQHATMIKRDAQLYGRRLTLRPLRQLTLRLTPGSLQPADLSPFTSPTGLGGPLNRAVASLSVFPQIAAQLSRWQAGVAPDWRWLIGCGPGLTPSGDDMLTGMLAVFHAVALPVRLFLPPNDQLASLTTSVSCSYLNSARVGEFSTPVLRVMRRLQSGRSPQRAIGRLLATGHTSGADMMLGIAIAQRWLQAVDLRGKHARSGNHSYLYSRC</sequence>
<gene>
    <name evidence="1" type="ORF">I6M88_10695</name>
</gene>
<proteinExistence type="predicted"/>
<protein>
    <submittedName>
        <fullName evidence="1">DUF2877 domain-containing protein</fullName>
    </submittedName>
</protein>
<dbReference type="Proteomes" id="UP000746649">
    <property type="component" value="Unassembled WGS sequence"/>
</dbReference>